<reference evidence="2" key="1">
    <citation type="submission" date="2022-08" db="EMBL/GenBank/DDBJ databases">
        <authorList>
            <person name="Tistechok S."/>
            <person name="Samborskyy M."/>
            <person name="Roman I."/>
        </authorList>
    </citation>
    <scope>NUCLEOTIDE SEQUENCE</scope>
    <source>
        <strain evidence="2">DSM 103496</strain>
    </source>
</reference>
<dbReference type="AlphaFoldDB" id="A0A9X3AJI1"/>
<protein>
    <submittedName>
        <fullName evidence="2">Uncharacterized protein</fullName>
    </submittedName>
</protein>
<organism evidence="2 3">
    <name type="scientific">Umezawaea endophytica</name>
    <dbReference type="NCBI Taxonomy" id="1654476"/>
    <lineage>
        <taxon>Bacteria</taxon>
        <taxon>Bacillati</taxon>
        <taxon>Actinomycetota</taxon>
        <taxon>Actinomycetes</taxon>
        <taxon>Pseudonocardiales</taxon>
        <taxon>Pseudonocardiaceae</taxon>
        <taxon>Umezawaea</taxon>
    </lineage>
</organism>
<keyword evidence="3" id="KW-1185">Reference proteome</keyword>
<feature type="region of interest" description="Disordered" evidence="1">
    <location>
        <begin position="300"/>
        <end position="335"/>
    </location>
</feature>
<dbReference type="EMBL" id="JANYMP010000050">
    <property type="protein sequence ID" value="MCS7484607.1"/>
    <property type="molecule type" value="Genomic_DNA"/>
</dbReference>
<comment type="caution">
    <text evidence="2">The sequence shown here is derived from an EMBL/GenBank/DDBJ whole genome shotgun (WGS) entry which is preliminary data.</text>
</comment>
<name>A0A9X3AJI1_9PSEU</name>
<sequence length="335" mass="37223">MATSSHLLMTELKALRRGRGVQTPGIDKQVGPALRAACGITEFDGAEVVREKLRTWVSALISTFPQDLRLAVTTPLALHVEAQHPFLAHRIQWLADLAERDSRTIRRRIDDGLTRLVEAASRNTAREAPTSPDGWHIRQVHVLLRLDGPVPACTERWTIAAERDGVEEITWPVTAHRHGAELSGDHDIRVVHGVLLTDGGLRLPRPLRAGETQEFSLDVRIPRIHRMPPFYQFRTTRRCDRFDLVVRFHPDRLPAEVNGIGDAVEHPVVNSVGEVEMSFRDVIPGRDNGIRWTPQAAKSGIRRHASTIGPPSAQEPFDSANGPASWTAHLGQTGT</sequence>
<evidence type="ECO:0000313" key="2">
    <source>
        <dbReference type="EMBL" id="MCS7484607.1"/>
    </source>
</evidence>
<dbReference type="RefSeq" id="WP_259630054.1">
    <property type="nucleotide sequence ID" value="NZ_JANYMP010000050.1"/>
</dbReference>
<evidence type="ECO:0000256" key="1">
    <source>
        <dbReference type="SAM" id="MobiDB-lite"/>
    </source>
</evidence>
<accession>A0A9X3AJI1</accession>
<proteinExistence type="predicted"/>
<dbReference type="Proteomes" id="UP001141259">
    <property type="component" value="Unassembled WGS sequence"/>
</dbReference>
<evidence type="ECO:0000313" key="3">
    <source>
        <dbReference type="Proteomes" id="UP001141259"/>
    </source>
</evidence>
<gene>
    <name evidence="2" type="ORF">NZH93_47925</name>
</gene>